<proteinExistence type="predicted"/>
<dbReference type="AlphaFoldDB" id="A0A0F8X7N4"/>
<dbReference type="EMBL" id="LAZR01060844">
    <property type="protein sequence ID" value="KKK64828.1"/>
    <property type="molecule type" value="Genomic_DNA"/>
</dbReference>
<evidence type="ECO:0000313" key="1">
    <source>
        <dbReference type="EMBL" id="KKK64828.1"/>
    </source>
</evidence>
<reference evidence="1" key="1">
    <citation type="journal article" date="2015" name="Nature">
        <title>Complex archaea that bridge the gap between prokaryotes and eukaryotes.</title>
        <authorList>
            <person name="Spang A."/>
            <person name="Saw J.H."/>
            <person name="Jorgensen S.L."/>
            <person name="Zaremba-Niedzwiedzka K."/>
            <person name="Martijn J."/>
            <person name="Lind A.E."/>
            <person name="van Eijk R."/>
            <person name="Schleper C."/>
            <person name="Guy L."/>
            <person name="Ettema T.J."/>
        </authorList>
    </citation>
    <scope>NUCLEOTIDE SEQUENCE</scope>
</reference>
<protein>
    <submittedName>
        <fullName evidence="1">Uncharacterized protein</fullName>
    </submittedName>
</protein>
<organism evidence="1">
    <name type="scientific">marine sediment metagenome</name>
    <dbReference type="NCBI Taxonomy" id="412755"/>
    <lineage>
        <taxon>unclassified sequences</taxon>
        <taxon>metagenomes</taxon>
        <taxon>ecological metagenomes</taxon>
    </lineage>
</organism>
<dbReference type="SUPFAM" id="SSF46785">
    <property type="entry name" value="Winged helix' DNA-binding domain"/>
    <property type="match status" value="1"/>
</dbReference>
<accession>A0A0F8X7N4</accession>
<dbReference type="InterPro" id="IPR036390">
    <property type="entry name" value="WH_DNA-bd_sf"/>
</dbReference>
<name>A0A0F8X7N4_9ZZZZ</name>
<sequence>MASSFNDLELLTQEALIVKTLRTILDTYKELKRREDINAKFLKTFCGLNEDTWLWYVLWEAGSAQRYTDILSITRFTRPRLSRFLQKLLKAGLIRKIGMRYQAIVPPSLVTISLLNGDKS</sequence>
<gene>
    <name evidence="1" type="ORF">LCGC14_2980270</name>
</gene>
<comment type="caution">
    <text evidence="1">The sequence shown here is derived from an EMBL/GenBank/DDBJ whole genome shotgun (WGS) entry which is preliminary data.</text>
</comment>